<accession>A0ABU5DUA6</accession>
<gene>
    <name evidence="1" type="ORF">SMD31_03155</name>
</gene>
<proteinExistence type="predicted"/>
<sequence length="263" mass="30214">MAQQMIDSVMAAPAVAGTGADWNLPAVIDAAPLREEPFDHIRLDHIFPADFYRDLLANLPAPGQYHPLFHRDAMTADGSSTRMRMYLYPELLWRLPRAQRLIWAKISAALMSKELELAFKRKFRAALEDRFQMRAEDVPLYPIPILVRDLPGYHIRIHSDALSKAITVQFYIPSDNSQSHLGTVFHSTRAQDGSDRPTAMQFLPASGYAFAVRKKESWHSAPKTTDADGERRSIMLTYYVDKEHALKRRWQRLKIFFGQYPKI</sequence>
<organism evidence="1 2">
    <name type="scientific">Dongia rigui</name>
    <dbReference type="NCBI Taxonomy" id="940149"/>
    <lineage>
        <taxon>Bacteria</taxon>
        <taxon>Pseudomonadati</taxon>
        <taxon>Pseudomonadota</taxon>
        <taxon>Alphaproteobacteria</taxon>
        <taxon>Rhodospirillales</taxon>
        <taxon>Dongiaceae</taxon>
        <taxon>Dongia</taxon>
    </lineage>
</organism>
<dbReference type="Gene3D" id="2.60.120.620">
    <property type="entry name" value="q2cbj1_9rhob like domain"/>
    <property type="match status" value="1"/>
</dbReference>
<evidence type="ECO:0000313" key="2">
    <source>
        <dbReference type="Proteomes" id="UP001271769"/>
    </source>
</evidence>
<keyword evidence="2" id="KW-1185">Reference proteome</keyword>
<evidence type="ECO:0008006" key="3">
    <source>
        <dbReference type="Google" id="ProtNLM"/>
    </source>
</evidence>
<name>A0ABU5DUA6_9PROT</name>
<comment type="caution">
    <text evidence="1">The sequence shown here is derived from an EMBL/GenBank/DDBJ whole genome shotgun (WGS) entry which is preliminary data.</text>
</comment>
<evidence type="ECO:0000313" key="1">
    <source>
        <dbReference type="EMBL" id="MDY0870899.1"/>
    </source>
</evidence>
<protein>
    <recommendedName>
        <fullName evidence="3">2OG-Fe(II) oxygenase</fullName>
    </recommendedName>
</protein>
<reference evidence="1 2" key="1">
    <citation type="journal article" date="2013" name="Antonie Van Leeuwenhoek">
        <title>Dongia rigui sp. nov., isolated from freshwater of a large wetland in Korea.</title>
        <authorList>
            <person name="Baik K.S."/>
            <person name="Hwang Y.M."/>
            <person name="Choi J.S."/>
            <person name="Kwon J."/>
            <person name="Seong C.N."/>
        </authorList>
    </citation>
    <scope>NUCLEOTIDE SEQUENCE [LARGE SCALE GENOMIC DNA]</scope>
    <source>
        <strain evidence="1 2">04SU4-P</strain>
    </source>
</reference>
<dbReference type="Proteomes" id="UP001271769">
    <property type="component" value="Unassembled WGS sequence"/>
</dbReference>
<dbReference type="RefSeq" id="WP_320499270.1">
    <property type="nucleotide sequence ID" value="NZ_JAXCLX010000001.1"/>
</dbReference>
<dbReference type="EMBL" id="JAXCLX010000001">
    <property type="protein sequence ID" value="MDY0870899.1"/>
    <property type="molecule type" value="Genomic_DNA"/>
</dbReference>